<reference evidence="3 4" key="1">
    <citation type="submission" date="2008-07" db="EMBL/GenBank/DDBJ databases">
        <authorList>
            <person name="El-Sayed N."/>
            <person name="Caler E."/>
            <person name="Inman J."/>
            <person name="Amedeo P."/>
            <person name="Hass B."/>
            <person name="Wortman J."/>
        </authorList>
    </citation>
    <scope>NUCLEOTIDE SEQUENCE [LARGE SCALE GENOMIC DNA]</scope>
    <source>
        <strain evidence="4">ATCC 50983 / TXsc</strain>
    </source>
</reference>
<dbReference type="SMART" id="SM00220">
    <property type="entry name" value="S_TKc"/>
    <property type="match status" value="1"/>
</dbReference>
<dbReference type="RefSeq" id="XP_002786752.1">
    <property type="nucleotide sequence ID" value="XM_002786706.1"/>
</dbReference>
<organism evidence="4">
    <name type="scientific">Perkinsus marinus (strain ATCC 50983 / TXsc)</name>
    <dbReference type="NCBI Taxonomy" id="423536"/>
    <lineage>
        <taxon>Eukaryota</taxon>
        <taxon>Sar</taxon>
        <taxon>Alveolata</taxon>
        <taxon>Perkinsozoa</taxon>
        <taxon>Perkinsea</taxon>
        <taxon>Perkinsida</taxon>
        <taxon>Perkinsidae</taxon>
        <taxon>Perkinsus</taxon>
    </lineage>
</organism>
<dbReference type="InterPro" id="IPR008271">
    <property type="entry name" value="Ser/Thr_kinase_AS"/>
</dbReference>
<gene>
    <name evidence="3" type="ORF">Pmar_PMAR008877</name>
</gene>
<dbReference type="EMBL" id="GG671749">
    <property type="protein sequence ID" value="EER18548.1"/>
    <property type="molecule type" value="Genomic_DNA"/>
</dbReference>
<name>C5KA87_PERM5</name>
<protein>
    <recommendedName>
        <fullName evidence="2">Protein kinase domain-containing protein</fullName>
    </recommendedName>
</protein>
<evidence type="ECO:0000259" key="2">
    <source>
        <dbReference type="PROSITE" id="PS50011"/>
    </source>
</evidence>
<feature type="domain" description="Protein kinase" evidence="2">
    <location>
        <begin position="243"/>
        <end position="554"/>
    </location>
</feature>
<dbReference type="AlphaFoldDB" id="C5KA87"/>
<evidence type="ECO:0000256" key="1">
    <source>
        <dbReference type="SAM" id="Coils"/>
    </source>
</evidence>
<feature type="coiled-coil region" evidence="1">
    <location>
        <begin position="202"/>
        <end position="232"/>
    </location>
</feature>
<dbReference type="OrthoDB" id="8062037at2759"/>
<evidence type="ECO:0000313" key="3">
    <source>
        <dbReference type="EMBL" id="EER18548.1"/>
    </source>
</evidence>
<dbReference type="GO" id="GO:0005524">
    <property type="term" value="F:ATP binding"/>
    <property type="evidence" value="ECO:0007669"/>
    <property type="project" value="InterPro"/>
</dbReference>
<keyword evidence="4" id="KW-1185">Reference proteome</keyword>
<dbReference type="InterPro" id="IPR000719">
    <property type="entry name" value="Prot_kinase_dom"/>
</dbReference>
<dbReference type="InParanoid" id="C5KA87"/>
<dbReference type="PANTHER" id="PTHR47026:SF2">
    <property type="entry name" value="FLAGELLAR ASSOCIATED PROTEIN"/>
    <property type="match status" value="1"/>
</dbReference>
<dbReference type="GO" id="GO:0004672">
    <property type="term" value="F:protein kinase activity"/>
    <property type="evidence" value="ECO:0007669"/>
    <property type="project" value="InterPro"/>
</dbReference>
<proteinExistence type="predicted"/>
<dbReference type="SUPFAM" id="SSF56112">
    <property type="entry name" value="Protein kinase-like (PK-like)"/>
    <property type="match status" value="1"/>
</dbReference>
<keyword evidence="1" id="KW-0175">Coiled coil</keyword>
<dbReference type="Gene3D" id="1.10.510.10">
    <property type="entry name" value="Transferase(Phosphotransferase) domain 1"/>
    <property type="match status" value="1"/>
</dbReference>
<dbReference type="PROSITE" id="PS50011">
    <property type="entry name" value="PROTEIN_KINASE_DOM"/>
    <property type="match status" value="1"/>
</dbReference>
<dbReference type="InterPro" id="IPR011009">
    <property type="entry name" value="Kinase-like_dom_sf"/>
</dbReference>
<dbReference type="Proteomes" id="UP000007800">
    <property type="component" value="Unassembled WGS sequence"/>
</dbReference>
<sequence>MSTLHDIPDGPVEELDAAALEDLIGVLQRHQIECEKTSRYSEAEATRKRLEQLRETEKGRAREELRTQQLAERLSVEEAHMNELQEFNEIWDKTMMEFEQHSQSLQQQLAERQMQDHLAYRDKLNREVQPKAPRWSRQLLNLRRVQETLGRQKQYADAARSKEQADLLELKEHEAWKTKRDKKIQSLLDQYTYKQQLEAAGLEQKSARRTELERLLQRYHNVRTQLEKQQHLIRQRMEKSLSYHGGCRSKSQSMSPVRRAALDDQTAVGCGTTARKAGGTNPVFGVAVNCAGQLVVLFGLIKGQEDGNDDGGSSVINLVGAFDWFLSPSQQELGIVMERCDFCLDDFICVINAVSDRLSRDESLRNSVNSAVDGKMKGQSWWVRLHSEEMLRIFAHACGALEYLHANMIVHCDVKLDNLLYHSASGSWKLCDFGSSRTVPALGEALKSTDRLVGTLWTAAPEVIRYGYITPACDVWSLGCVLWECGYLERPFNSRVLLAYQNKSVNLLEGPKRRPGTPLWIYSKQLLLLVKERMLVQKPELRADCSQMLATEFLPSKFPRGSLTVTAQDFASVWYAKQGIFTNVVEMRLIERLRWEHTTE</sequence>
<dbReference type="Pfam" id="PF00069">
    <property type="entry name" value="Pkinase"/>
    <property type="match status" value="1"/>
</dbReference>
<dbReference type="PROSITE" id="PS00108">
    <property type="entry name" value="PROTEIN_KINASE_ST"/>
    <property type="match status" value="1"/>
</dbReference>
<evidence type="ECO:0000313" key="4">
    <source>
        <dbReference type="Proteomes" id="UP000007800"/>
    </source>
</evidence>
<dbReference type="PANTHER" id="PTHR47026">
    <property type="entry name" value="PIGMENTOSA GTPASE REGULATOR-LIKE PROTEIN, PUTATIVE-RELATED"/>
    <property type="match status" value="1"/>
</dbReference>
<dbReference type="GeneID" id="9048511"/>
<accession>C5KA87</accession>